<dbReference type="EMBL" id="CAJVPP010008206">
    <property type="protein sequence ID" value="CAG8695093.1"/>
    <property type="molecule type" value="Genomic_DNA"/>
</dbReference>
<feature type="transmembrane region" description="Helical" evidence="1">
    <location>
        <begin position="524"/>
        <end position="543"/>
    </location>
</feature>
<accession>A0A9N9EXL7</accession>
<evidence type="ECO:0000313" key="2">
    <source>
        <dbReference type="EMBL" id="CAG8695093.1"/>
    </source>
</evidence>
<dbReference type="Proteomes" id="UP000789375">
    <property type="component" value="Unassembled WGS sequence"/>
</dbReference>
<keyword evidence="1" id="KW-1133">Transmembrane helix</keyword>
<evidence type="ECO:0000313" key="3">
    <source>
        <dbReference type="Proteomes" id="UP000789375"/>
    </source>
</evidence>
<comment type="caution">
    <text evidence="2">The sequence shown here is derived from an EMBL/GenBank/DDBJ whole genome shotgun (WGS) entry which is preliminary data.</text>
</comment>
<reference evidence="2" key="1">
    <citation type="submission" date="2021-06" db="EMBL/GenBank/DDBJ databases">
        <authorList>
            <person name="Kallberg Y."/>
            <person name="Tangrot J."/>
            <person name="Rosling A."/>
        </authorList>
    </citation>
    <scope>NUCLEOTIDE SEQUENCE</scope>
    <source>
        <strain evidence="2">87-6 pot B 2015</strain>
    </source>
</reference>
<proteinExistence type="predicted"/>
<evidence type="ECO:0000256" key="1">
    <source>
        <dbReference type="SAM" id="Phobius"/>
    </source>
</evidence>
<organism evidence="2 3">
    <name type="scientific">Funneliformis mosseae</name>
    <name type="common">Endomycorrhizal fungus</name>
    <name type="synonym">Glomus mosseae</name>
    <dbReference type="NCBI Taxonomy" id="27381"/>
    <lineage>
        <taxon>Eukaryota</taxon>
        <taxon>Fungi</taxon>
        <taxon>Fungi incertae sedis</taxon>
        <taxon>Mucoromycota</taxon>
        <taxon>Glomeromycotina</taxon>
        <taxon>Glomeromycetes</taxon>
        <taxon>Glomerales</taxon>
        <taxon>Glomeraceae</taxon>
        <taxon>Funneliformis</taxon>
    </lineage>
</organism>
<keyword evidence="3" id="KW-1185">Reference proteome</keyword>
<dbReference type="AlphaFoldDB" id="A0A9N9EXL7"/>
<protein>
    <submittedName>
        <fullName evidence="2">12389_t:CDS:1</fullName>
    </submittedName>
</protein>
<keyword evidence="1" id="KW-0812">Transmembrane</keyword>
<gene>
    <name evidence="2" type="ORF">FMOSSE_LOCUS13538</name>
</gene>
<sequence>MSNIIIHPYIFEALKSYFLRTSENNLVPTLSEFIRLNTDLVARSPPDSNKSAALQGAWAKRFTYVASVLNISKESILSSTLFLCFLGYRVRLRPELQIQVVEDTSDWSCVLEERFKIQISSSRREKTYTMYSNENEHVGEQLLEDQRKRTREGETITSDTKKASIAKTFNVSFDEYAGPSENDRIEISDDSEILDVEPLSGWEFDTPMPSWLKKAMDRHETLTTAQTDPLEKFELAKQPIWWRIIDASDPKIVQDFISEEEFSELNAIFSNVLNIGHQNDWTMLEPVAERCLQSLAKLNNEQICMIGEMVKYEGIHGAVCKLRKIIQNIEELNIEEPDLFDDEPTNNKTLSLVLEENDYLDKEVGYILELVRYTCEMLDKRIPQRKNSERDIDMFIKRHIFACFDDILDTHFGEMVSRSSRDRRSEASDAPDKVEGFHLDWMFTKHDLGIDIPYGREFSLCERAGSKVNNDTKNFSDILKVLKTLRDMHRSLVKAIAIESGGALSKQVLNACNKLIMPGFASSWFYFRAVLIIYVGGGFYASFELGKFDIPTSYDEIWKLTKIARIMLQIKKLLRFTVSRFKRIMERAEKEKFIPGKVTIIEAKESRTPKKPKKPKSEEA</sequence>
<name>A0A9N9EXL7_FUNMO</name>
<keyword evidence="1" id="KW-0472">Membrane</keyword>